<feature type="binding site" evidence="5">
    <location>
        <begin position="64"/>
        <end position="66"/>
    </location>
    <ligand>
        <name>AMP</name>
        <dbReference type="ChEBI" id="CHEBI:456215"/>
    </ligand>
</feature>
<dbReference type="OrthoDB" id="9805030at2"/>
<keyword evidence="2 5" id="KW-0545">Nucleotide biosynthesis</keyword>
<dbReference type="HOGENOM" id="CLU_032354_1_2_5"/>
<evidence type="ECO:0000313" key="9">
    <source>
        <dbReference type="Proteomes" id="UP000000630"/>
    </source>
</evidence>
<evidence type="ECO:0000256" key="7">
    <source>
        <dbReference type="RuleBase" id="RU003331"/>
    </source>
</evidence>
<comment type="subunit">
    <text evidence="5 7">Monomer.</text>
</comment>
<keyword evidence="1 5" id="KW-0808">Transferase</keyword>
<feature type="binding site" evidence="5">
    <location>
        <position position="162"/>
    </location>
    <ligand>
        <name>AMP</name>
        <dbReference type="ChEBI" id="CHEBI:456215"/>
    </ligand>
</feature>
<comment type="domain">
    <text evidence="5">Consists of three domains, a large central CORE domain and two small peripheral domains, NMPbind and LID, which undergo movements during catalysis. The LID domain closes over the site of phosphoryl transfer upon ATP binding. Assembling and dissambling the active center during each catalytic cycle provides an effective means to prevent ATP hydrolysis.</text>
</comment>
<evidence type="ECO:0000256" key="4">
    <source>
        <dbReference type="ARBA" id="ARBA00022777"/>
    </source>
</evidence>
<reference evidence="8 9" key="1">
    <citation type="journal article" date="2010" name="J. Bacteriol.">
        <title>Complete genome sequence of Anaplasma marginale subsp. centrale.</title>
        <authorList>
            <person name="Herndon D.R."/>
            <person name="Palmer G.H."/>
            <person name="Shkap V."/>
            <person name="Knowles D.P. Jr."/>
            <person name="Brayton K.A."/>
        </authorList>
    </citation>
    <scope>NUCLEOTIDE SEQUENCE [LARGE SCALE GENOMIC DNA]</scope>
    <source>
        <strain evidence="8 9">Israel</strain>
    </source>
</reference>
<dbReference type="PRINTS" id="PR00094">
    <property type="entry name" value="ADENYLTKNASE"/>
</dbReference>
<gene>
    <name evidence="5 8" type="primary">adk</name>
    <name evidence="8" type="ordered locus">ACIS_00450</name>
</gene>
<organism evidence="8 9">
    <name type="scientific">Anaplasma centrale (strain Israel)</name>
    <name type="common">Anaplasma marginale subsp. centrale (strain Israel)</name>
    <dbReference type="NCBI Taxonomy" id="574556"/>
    <lineage>
        <taxon>Bacteria</taxon>
        <taxon>Pseudomonadati</taxon>
        <taxon>Pseudomonadota</taxon>
        <taxon>Alphaproteobacteria</taxon>
        <taxon>Rickettsiales</taxon>
        <taxon>Anaplasmataceae</taxon>
        <taxon>Anaplasma</taxon>
    </lineage>
</organism>
<dbReference type="RefSeq" id="WP_012880550.1">
    <property type="nucleotide sequence ID" value="NC_013532.1"/>
</dbReference>
<protein>
    <recommendedName>
        <fullName evidence="5 7">Adenylate kinase</fullName>
        <shortName evidence="5">AK</shortName>
        <ecNumber evidence="5 7">2.7.4.3</ecNumber>
    </recommendedName>
    <alternativeName>
        <fullName evidence="5">ATP-AMP transphosphorylase</fullName>
    </alternativeName>
    <alternativeName>
        <fullName evidence="5">ATP:AMP phosphotransferase</fullName>
    </alternativeName>
    <alternativeName>
        <fullName evidence="5">Adenylate monophosphate kinase</fullName>
    </alternativeName>
</protein>
<comment type="similarity">
    <text evidence="5 6">Belongs to the adenylate kinase family.</text>
</comment>
<dbReference type="InterPro" id="IPR033690">
    <property type="entry name" value="Adenylat_kinase_CS"/>
</dbReference>
<dbReference type="PANTHER" id="PTHR23359">
    <property type="entry name" value="NUCLEOTIDE KINASE"/>
    <property type="match status" value="1"/>
</dbReference>
<feature type="binding site" evidence="5">
    <location>
        <position position="173"/>
    </location>
    <ligand>
        <name>AMP</name>
        <dbReference type="ChEBI" id="CHEBI:456215"/>
    </ligand>
</feature>
<dbReference type="Proteomes" id="UP000000630">
    <property type="component" value="Chromosome"/>
</dbReference>
<keyword evidence="4 5" id="KW-0418">Kinase</keyword>
<dbReference type="GO" id="GO:0005524">
    <property type="term" value="F:ATP binding"/>
    <property type="evidence" value="ECO:0007669"/>
    <property type="project" value="UniProtKB-UniRule"/>
</dbReference>
<dbReference type="NCBIfam" id="TIGR01351">
    <property type="entry name" value="adk"/>
    <property type="match status" value="1"/>
</dbReference>
<feature type="binding site" evidence="5">
    <location>
        <position position="132"/>
    </location>
    <ligand>
        <name>ATP</name>
        <dbReference type="ChEBI" id="CHEBI:30616"/>
    </ligand>
</feature>
<proteinExistence type="inferred from homology"/>
<dbReference type="HAMAP" id="MF_00235">
    <property type="entry name" value="Adenylate_kinase_Adk"/>
    <property type="match status" value="1"/>
</dbReference>
<dbReference type="STRING" id="574556.ACIS_00450"/>
<name>D1AU49_ANACI</name>
<dbReference type="UniPathway" id="UPA00588">
    <property type="reaction ID" value="UER00649"/>
</dbReference>
<evidence type="ECO:0000256" key="1">
    <source>
        <dbReference type="ARBA" id="ARBA00022679"/>
    </source>
</evidence>
<dbReference type="eggNOG" id="COG0563">
    <property type="taxonomic scope" value="Bacteria"/>
</dbReference>
<sequence length="217" mass="24158">MEKGKVNLLILGAPGSGKGTQARMLAEYSDGRLQVVSMGDLLRSESRKRTEVGKEIESVMRAGLLVDDALVCEILFSKLRKVGRGFLLDGFPRNLLQAKFLAVVLQLMGCKIDVVIKLEVDAEVVERRLNGRLICRDCGKVSNASFGTVVCDECGCRDYISRNDDTAETVKRRIAEYEFVIGELEEYYGELVTRVDSNRSVGEVFQTIRDIVDVLNN</sequence>
<comment type="subcellular location">
    <subcellularLocation>
        <location evidence="5 7">Cytoplasm</location>
    </subcellularLocation>
</comment>
<dbReference type="AlphaFoldDB" id="D1AU49"/>
<feature type="binding site" evidence="5">
    <location>
        <position position="43"/>
    </location>
    <ligand>
        <name>AMP</name>
        <dbReference type="ChEBI" id="CHEBI:456215"/>
    </ligand>
</feature>
<feature type="binding site" evidence="5">
    <location>
        <position position="97"/>
    </location>
    <ligand>
        <name>AMP</name>
        <dbReference type="ChEBI" id="CHEBI:456215"/>
    </ligand>
</feature>
<feature type="binding site" evidence="5">
    <location>
        <begin position="15"/>
        <end position="20"/>
    </location>
    <ligand>
        <name>ATP</name>
        <dbReference type="ChEBI" id="CHEBI:30616"/>
    </ligand>
</feature>
<keyword evidence="9" id="KW-1185">Reference proteome</keyword>
<feature type="region of interest" description="NMP" evidence="5">
    <location>
        <begin position="37"/>
        <end position="66"/>
    </location>
</feature>
<dbReference type="InterPro" id="IPR006259">
    <property type="entry name" value="Adenyl_kin_sub"/>
</dbReference>
<evidence type="ECO:0000256" key="6">
    <source>
        <dbReference type="RuleBase" id="RU003330"/>
    </source>
</evidence>
<comment type="function">
    <text evidence="5">Catalyzes the reversible transfer of the terminal phosphate group between ATP and AMP. Plays an important role in cellular energy homeostasis and in adenine nucleotide metabolism.</text>
</comment>
<keyword evidence="3 5" id="KW-0547">Nucleotide-binding</keyword>
<accession>D1AU49</accession>
<dbReference type="SUPFAM" id="SSF52540">
    <property type="entry name" value="P-loop containing nucleoside triphosphate hydrolases"/>
    <property type="match status" value="1"/>
</dbReference>
<dbReference type="EC" id="2.7.4.3" evidence="5 7"/>
<dbReference type="EMBL" id="CP001759">
    <property type="protein sequence ID" value="ACZ49077.1"/>
    <property type="molecule type" value="Genomic_DNA"/>
</dbReference>
<dbReference type="Pfam" id="PF00406">
    <property type="entry name" value="ADK"/>
    <property type="match status" value="1"/>
</dbReference>
<dbReference type="GO" id="GO:0005737">
    <property type="term" value="C:cytoplasm"/>
    <property type="evidence" value="ECO:0007669"/>
    <property type="project" value="UniProtKB-SubCell"/>
</dbReference>
<dbReference type="InterPro" id="IPR000850">
    <property type="entry name" value="Adenylat/UMP-CMP_kin"/>
</dbReference>
<dbReference type="InterPro" id="IPR027417">
    <property type="entry name" value="P-loop_NTPase"/>
</dbReference>
<dbReference type="Gene3D" id="3.40.50.300">
    <property type="entry name" value="P-loop containing nucleotide triphosphate hydrolases"/>
    <property type="match status" value="1"/>
</dbReference>
<comment type="caution">
    <text evidence="5">Lacks conserved residue(s) required for the propagation of feature annotation.</text>
</comment>
<feature type="binding site" evidence="5">
    <location>
        <position position="199"/>
    </location>
    <ligand>
        <name>ATP</name>
        <dbReference type="ChEBI" id="CHEBI:30616"/>
    </ligand>
</feature>
<dbReference type="GO" id="GO:0044209">
    <property type="term" value="P:AMP salvage"/>
    <property type="evidence" value="ECO:0007669"/>
    <property type="project" value="UniProtKB-UniRule"/>
</dbReference>
<evidence type="ECO:0000256" key="5">
    <source>
        <dbReference type="HAMAP-Rule" id="MF_00235"/>
    </source>
</evidence>
<comment type="pathway">
    <text evidence="5">Purine metabolism; AMP biosynthesis via salvage pathway; AMP from ADP: step 1/1.</text>
</comment>
<evidence type="ECO:0000256" key="2">
    <source>
        <dbReference type="ARBA" id="ARBA00022727"/>
    </source>
</evidence>
<dbReference type="PROSITE" id="PS00113">
    <property type="entry name" value="ADENYLATE_KINASE"/>
    <property type="match status" value="1"/>
</dbReference>
<evidence type="ECO:0000313" key="8">
    <source>
        <dbReference type="EMBL" id="ACZ49077.1"/>
    </source>
</evidence>
<feature type="binding site" evidence="5">
    <location>
        <begin position="90"/>
        <end position="93"/>
    </location>
    <ligand>
        <name>AMP</name>
        <dbReference type="ChEBI" id="CHEBI:456215"/>
    </ligand>
</feature>
<dbReference type="CDD" id="cd01428">
    <property type="entry name" value="ADK"/>
    <property type="match status" value="1"/>
</dbReference>
<keyword evidence="5" id="KW-0963">Cytoplasm</keyword>
<dbReference type="GO" id="GO:0004017">
    <property type="term" value="F:AMP kinase activity"/>
    <property type="evidence" value="ECO:0007669"/>
    <property type="project" value="UniProtKB-UniRule"/>
</dbReference>
<evidence type="ECO:0000256" key="3">
    <source>
        <dbReference type="ARBA" id="ARBA00022741"/>
    </source>
</evidence>
<comment type="catalytic activity">
    <reaction evidence="5 7">
        <text>AMP + ATP = 2 ADP</text>
        <dbReference type="Rhea" id="RHEA:12973"/>
        <dbReference type="ChEBI" id="CHEBI:30616"/>
        <dbReference type="ChEBI" id="CHEBI:456215"/>
        <dbReference type="ChEBI" id="CHEBI:456216"/>
        <dbReference type="EC" id="2.7.4.3"/>
    </reaction>
</comment>
<dbReference type="KEGG" id="acn:ACIS_00450"/>
<keyword evidence="5 7" id="KW-0067">ATP-binding</keyword>